<sequence length="37" mass="4110">MIVAEVAQAVGYADARAFRRAFQCWSGRSPGQAREPR</sequence>
<evidence type="ECO:0000313" key="4">
    <source>
        <dbReference type="EMBL" id="ACD59906.1"/>
    </source>
</evidence>
<protein>
    <submittedName>
        <fullName evidence="4">Transcriptional regulator, AraC family</fullName>
    </submittedName>
</protein>
<keyword evidence="1" id="KW-0805">Transcription regulation</keyword>
<gene>
    <name evidence="4" type="primary">araC</name>
    <name evidence="4" type="ordered locus">PXO_01482</name>
</gene>
<organism evidence="4 5">
    <name type="scientific">Xanthomonas oryzae pv. oryzae (strain PXO99A)</name>
    <dbReference type="NCBI Taxonomy" id="360094"/>
    <lineage>
        <taxon>Bacteria</taxon>
        <taxon>Pseudomonadati</taxon>
        <taxon>Pseudomonadota</taxon>
        <taxon>Gammaproteobacteria</taxon>
        <taxon>Lysobacterales</taxon>
        <taxon>Lysobacteraceae</taxon>
        <taxon>Xanthomonas</taxon>
    </lineage>
</organism>
<evidence type="ECO:0000313" key="5">
    <source>
        <dbReference type="Proteomes" id="UP000001740"/>
    </source>
</evidence>
<dbReference type="InterPro" id="IPR009057">
    <property type="entry name" value="Homeodomain-like_sf"/>
</dbReference>
<accession>A0A0K0GM87</accession>
<dbReference type="PROSITE" id="PS01124">
    <property type="entry name" value="HTH_ARAC_FAMILY_2"/>
    <property type="match status" value="1"/>
</dbReference>
<dbReference type="GO" id="GO:0043565">
    <property type="term" value="F:sequence-specific DNA binding"/>
    <property type="evidence" value="ECO:0007669"/>
    <property type="project" value="InterPro"/>
</dbReference>
<keyword evidence="2" id="KW-0804">Transcription</keyword>
<reference evidence="4 5" key="1">
    <citation type="journal article" date="2008" name="BMC Genomics">
        <title>Genome sequence and rapid evolution of the rice pathogen Xanthomonas oryzae pv. oryzae PXO99A.</title>
        <authorList>
            <person name="Salzberg S.L."/>
            <person name="Sommer D.D."/>
            <person name="Schatz M.C."/>
            <person name="Phillippy A.M."/>
            <person name="Rabinowicz P.D."/>
            <person name="Tsuge S."/>
            <person name="Furutani A."/>
            <person name="Ochiai H."/>
            <person name="Delcher A.L."/>
            <person name="Kelley D."/>
            <person name="Madupu R."/>
            <person name="Puiu D."/>
            <person name="Radune D."/>
            <person name="Shumway M."/>
            <person name="Trapnell C."/>
            <person name="Aparna G."/>
            <person name="Jha G."/>
            <person name="Pandey A."/>
            <person name="Patil P.B."/>
            <person name="Ishihara H."/>
            <person name="Meyer D.F."/>
            <person name="Szurek B."/>
            <person name="Verdier V."/>
            <person name="Koebnik R."/>
            <person name="Dow J.M."/>
            <person name="Ryan R.P."/>
            <person name="Hirata H."/>
            <person name="Tsuyumu S."/>
            <person name="Won Lee S."/>
            <person name="Seo Y.S."/>
            <person name="Sriariyanum M."/>
            <person name="Ronald P.C."/>
            <person name="Sonti R.V."/>
            <person name="Van Sluys M.A."/>
            <person name="Leach J.E."/>
            <person name="White F.F."/>
            <person name="Bogdanove A.J."/>
        </authorList>
    </citation>
    <scope>NUCLEOTIDE SEQUENCE [LARGE SCALE GENOMIC DNA]</scope>
    <source>
        <strain evidence="4 5">PXO99A</strain>
    </source>
</reference>
<dbReference type="InterPro" id="IPR018060">
    <property type="entry name" value="HTH_AraC"/>
</dbReference>
<name>A0A0K0GM87_XANOP</name>
<evidence type="ECO:0000256" key="2">
    <source>
        <dbReference type="ARBA" id="ARBA00023163"/>
    </source>
</evidence>
<evidence type="ECO:0000256" key="1">
    <source>
        <dbReference type="ARBA" id="ARBA00023015"/>
    </source>
</evidence>
<dbReference type="Gene3D" id="1.10.10.60">
    <property type="entry name" value="Homeodomain-like"/>
    <property type="match status" value="1"/>
</dbReference>
<proteinExistence type="predicted"/>
<feature type="domain" description="HTH araC/xylS-type" evidence="3">
    <location>
        <begin position="1"/>
        <end position="36"/>
    </location>
</feature>
<dbReference type="EMBL" id="CP000967">
    <property type="protein sequence ID" value="ACD59906.1"/>
    <property type="molecule type" value="Genomic_DNA"/>
</dbReference>
<dbReference type="AlphaFoldDB" id="A0A0K0GM87"/>
<evidence type="ECO:0000259" key="3">
    <source>
        <dbReference type="PROSITE" id="PS01124"/>
    </source>
</evidence>
<dbReference type="HOGENOM" id="CLU_3350504_0_0_6"/>
<dbReference type="Proteomes" id="UP000001740">
    <property type="component" value="Chromosome"/>
</dbReference>
<dbReference type="GO" id="GO:0003700">
    <property type="term" value="F:DNA-binding transcription factor activity"/>
    <property type="evidence" value="ECO:0007669"/>
    <property type="project" value="InterPro"/>
</dbReference>
<dbReference type="KEGG" id="xop:PXO_01482"/>
<dbReference type="SUPFAM" id="SSF46689">
    <property type="entry name" value="Homeodomain-like"/>
    <property type="match status" value="1"/>
</dbReference>